<keyword evidence="4 8" id="KW-0371">Homeobox</keyword>
<evidence type="ECO:0000313" key="13">
    <source>
        <dbReference type="Proteomes" id="UP000694556"/>
    </source>
</evidence>
<dbReference type="FunFam" id="1.10.10.60:FF:000051">
    <property type="entry name" value="POU domain protein"/>
    <property type="match status" value="1"/>
</dbReference>
<dbReference type="Pfam" id="PF00046">
    <property type="entry name" value="Homeodomain"/>
    <property type="match status" value="1"/>
</dbReference>
<dbReference type="Ensembl" id="ENSCMMT00000009379.1">
    <property type="protein sequence ID" value="ENSCMMP00000008511.1"/>
    <property type="gene ID" value="ENSCMMG00000005398.1"/>
</dbReference>
<dbReference type="SMART" id="SM00389">
    <property type="entry name" value="HOX"/>
    <property type="match status" value="1"/>
</dbReference>
<dbReference type="GO" id="GO:0000978">
    <property type="term" value="F:RNA polymerase II cis-regulatory region sequence-specific DNA binding"/>
    <property type="evidence" value="ECO:0007669"/>
    <property type="project" value="TreeGrafter"/>
</dbReference>
<dbReference type="Proteomes" id="UP000694556">
    <property type="component" value="Unassembled WGS sequence"/>
</dbReference>
<dbReference type="CDD" id="cd00086">
    <property type="entry name" value="homeodomain"/>
    <property type="match status" value="1"/>
</dbReference>
<keyword evidence="6 8" id="KW-0539">Nucleus</keyword>
<keyword evidence="13" id="KW-1185">Reference proteome</keyword>
<dbReference type="Pfam" id="PF00157">
    <property type="entry name" value="Pou"/>
    <property type="match status" value="1"/>
</dbReference>
<dbReference type="PANTHER" id="PTHR11636:SF6">
    <property type="entry name" value="POU DOMAIN, CLASS 6, TRANSCRIPTION FACTOR 1"/>
    <property type="match status" value="1"/>
</dbReference>
<dbReference type="InterPro" id="IPR001356">
    <property type="entry name" value="HD"/>
</dbReference>
<reference evidence="12" key="1">
    <citation type="submission" date="2025-08" db="UniProtKB">
        <authorList>
            <consortium name="Ensembl"/>
        </authorList>
    </citation>
    <scope>IDENTIFICATION</scope>
</reference>
<evidence type="ECO:0000256" key="10">
    <source>
        <dbReference type="SAM" id="MobiDB-lite"/>
    </source>
</evidence>
<comment type="similarity">
    <text evidence="7">Belongs to the POU transcription factor family. Class-6 subfamily.</text>
</comment>
<dbReference type="GO" id="GO:0005634">
    <property type="term" value="C:nucleus"/>
    <property type="evidence" value="ECO:0007669"/>
    <property type="project" value="UniProtKB-SubCell"/>
</dbReference>
<evidence type="ECO:0000256" key="7">
    <source>
        <dbReference type="ARBA" id="ARBA00061425"/>
    </source>
</evidence>
<feature type="DNA-binding region" description="Homeobox" evidence="8">
    <location>
        <begin position="454"/>
        <end position="513"/>
    </location>
</feature>
<feature type="compositionally biased region" description="Basic and acidic residues" evidence="10">
    <location>
        <begin position="88"/>
        <end position="107"/>
    </location>
</feature>
<evidence type="ECO:0000256" key="3">
    <source>
        <dbReference type="ARBA" id="ARBA00023125"/>
    </source>
</evidence>
<name>A0A8C3BML5_CAIMO</name>
<dbReference type="InterPro" id="IPR010982">
    <property type="entry name" value="Lambda_DNA-bd_dom_sf"/>
</dbReference>
<dbReference type="PROSITE" id="PS50071">
    <property type="entry name" value="HOMEOBOX_2"/>
    <property type="match status" value="1"/>
</dbReference>
<evidence type="ECO:0000256" key="8">
    <source>
        <dbReference type="PROSITE-ProRule" id="PRU00108"/>
    </source>
</evidence>
<feature type="region of interest" description="Disordered" evidence="10">
    <location>
        <begin position="254"/>
        <end position="361"/>
    </location>
</feature>
<proteinExistence type="inferred from homology"/>
<dbReference type="Gene3D" id="1.10.10.60">
    <property type="entry name" value="Homeodomain-like"/>
    <property type="match status" value="1"/>
</dbReference>
<dbReference type="Gene3D" id="1.10.260.40">
    <property type="entry name" value="lambda repressor-like DNA-binding domains"/>
    <property type="match status" value="1"/>
</dbReference>
<keyword evidence="3 8" id="KW-0238">DNA-binding</keyword>
<feature type="compositionally biased region" description="Low complexity" evidence="10">
    <location>
        <begin position="254"/>
        <end position="267"/>
    </location>
</feature>
<evidence type="ECO:0000313" key="12">
    <source>
        <dbReference type="Ensembl" id="ENSCMMP00000008511.1"/>
    </source>
</evidence>
<dbReference type="InterPro" id="IPR000327">
    <property type="entry name" value="POU_dom"/>
</dbReference>
<comment type="subcellular location">
    <subcellularLocation>
        <location evidence="1 8 9">Nucleus</location>
    </subcellularLocation>
</comment>
<dbReference type="GO" id="GO:0000981">
    <property type="term" value="F:DNA-binding transcription factor activity, RNA polymerase II-specific"/>
    <property type="evidence" value="ECO:0007669"/>
    <property type="project" value="TreeGrafter"/>
</dbReference>
<sequence length="521" mass="55582">MGRGRPQGTPHPYSGKGAGRMCPPAAPALLPRAGDRDPAVGGEPPRHRGRQPGAGPEPAGAGGDAPAAAQCPGPGDRHAGQRHHPSGRHQEKRPPRAPHQERGELGPRRLGTTRASSGRGLAPSGFISQLGWGRSVSPAGSGASHPQTTPWRLASPLHVVGCWDPVRNWVALYWEAGWLRPSPSPFHPTLSQSSTVAARLTSWSEPVAGRSLGHGAGLGTWCRIGNMVPDWGHGAKLGTWIGVPALLLTLAAHPGAAHPAGPSSPAAGRGHRQPCAGGEGGLGARPHHLLRDAHRQPAGGQAPGPQQRRGGGRHQPGGDPGVRQELQDPAPVPRPDADPGGTGPDGHRGPCLQPVGHLQVPARGRGCRGVEAAILIWRRRRRRGGEEGGRDEAASLPPKRLPVCPHRFEKLDITPKSAQKLKPVLEKWLSEAELRNQEGQQNLMEFVGGEPSKKRKRRTSFTPQAIEALNAHFEKNALPTGQEITEIAKELNYDREVVRVWFCNRRQTLKNTSKLNVFQIP</sequence>
<evidence type="ECO:0000256" key="6">
    <source>
        <dbReference type="ARBA" id="ARBA00023242"/>
    </source>
</evidence>
<keyword evidence="5" id="KW-0804">Transcription</keyword>
<protein>
    <submittedName>
        <fullName evidence="12">POU class 6 homeobox 1</fullName>
    </submittedName>
</protein>
<dbReference type="AlphaFoldDB" id="A0A8C3BML5"/>
<feature type="region of interest" description="Disordered" evidence="10">
    <location>
        <begin position="382"/>
        <end position="401"/>
    </location>
</feature>
<evidence type="ECO:0000259" key="11">
    <source>
        <dbReference type="PROSITE" id="PS50071"/>
    </source>
</evidence>
<dbReference type="InterPro" id="IPR009057">
    <property type="entry name" value="Homeodomain-like_sf"/>
</dbReference>
<dbReference type="SUPFAM" id="SSF46689">
    <property type="entry name" value="Homeodomain-like"/>
    <property type="match status" value="1"/>
</dbReference>
<keyword evidence="2" id="KW-0805">Transcription regulation</keyword>
<evidence type="ECO:0000256" key="4">
    <source>
        <dbReference type="ARBA" id="ARBA00023155"/>
    </source>
</evidence>
<dbReference type="PANTHER" id="PTHR11636">
    <property type="entry name" value="POU DOMAIN"/>
    <property type="match status" value="1"/>
</dbReference>
<feature type="compositionally biased region" description="Low complexity" evidence="10">
    <location>
        <begin position="53"/>
        <end position="74"/>
    </location>
</feature>
<organism evidence="12 13">
    <name type="scientific">Cairina moschata</name>
    <name type="common">Muscovy duck</name>
    <dbReference type="NCBI Taxonomy" id="8855"/>
    <lineage>
        <taxon>Eukaryota</taxon>
        <taxon>Metazoa</taxon>
        <taxon>Chordata</taxon>
        <taxon>Craniata</taxon>
        <taxon>Vertebrata</taxon>
        <taxon>Euteleostomi</taxon>
        <taxon>Archelosauria</taxon>
        <taxon>Archosauria</taxon>
        <taxon>Dinosauria</taxon>
        <taxon>Saurischia</taxon>
        <taxon>Theropoda</taxon>
        <taxon>Coelurosauria</taxon>
        <taxon>Aves</taxon>
        <taxon>Neognathae</taxon>
        <taxon>Galloanserae</taxon>
        <taxon>Anseriformes</taxon>
        <taxon>Anatidae</taxon>
        <taxon>Anatinae</taxon>
        <taxon>Cairina</taxon>
    </lineage>
</organism>
<reference evidence="12" key="2">
    <citation type="submission" date="2025-09" db="UniProtKB">
        <authorList>
            <consortium name="Ensembl"/>
        </authorList>
    </citation>
    <scope>IDENTIFICATION</scope>
</reference>
<dbReference type="InterPro" id="IPR050255">
    <property type="entry name" value="POU_domain_TF"/>
</dbReference>
<evidence type="ECO:0000256" key="1">
    <source>
        <dbReference type="ARBA" id="ARBA00004123"/>
    </source>
</evidence>
<evidence type="ECO:0000256" key="9">
    <source>
        <dbReference type="RuleBase" id="RU000682"/>
    </source>
</evidence>
<feature type="compositionally biased region" description="Basic and acidic residues" evidence="10">
    <location>
        <begin position="384"/>
        <end position="393"/>
    </location>
</feature>
<evidence type="ECO:0000256" key="2">
    <source>
        <dbReference type="ARBA" id="ARBA00023015"/>
    </source>
</evidence>
<feature type="region of interest" description="Disordered" evidence="10">
    <location>
        <begin position="1"/>
        <end position="126"/>
    </location>
</feature>
<feature type="domain" description="Homeobox" evidence="11">
    <location>
        <begin position="452"/>
        <end position="512"/>
    </location>
</feature>
<evidence type="ECO:0000256" key="5">
    <source>
        <dbReference type="ARBA" id="ARBA00023163"/>
    </source>
</evidence>
<feature type="compositionally biased region" description="Low complexity" evidence="10">
    <location>
        <begin position="296"/>
        <end position="308"/>
    </location>
</feature>
<accession>A0A8C3BML5</accession>